<accession>X1GFT4</accession>
<proteinExistence type="predicted"/>
<dbReference type="AlphaFoldDB" id="X1GFT4"/>
<protein>
    <submittedName>
        <fullName evidence="1">Uncharacterized protein</fullName>
    </submittedName>
</protein>
<gene>
    <name evidence="1" type="ORF">S03H2_40367</name>
</gene>
<feature type="non-terminal residue" evidence="1">
    <location>
        <position position="83"/>
    </location>
</feature>
<reference evidence="1" key="1">
    <citation type="journal article" date="2014" name="Front. Microbiol.">
        <title>High frequency of phylogenetically diverse reductive dehalogenase-homologous genes in deep subseafloor sedimentary metagenomes.</title>
        <authorList>
            <person name="Kawai M."/>
            <person name="Futagami T."/>
            <person name="Toyoda A."/>
            <person name="Takaki Y."/>
            <person name="Nishi S."/>
            <person name="Hori S."/>
            <person name="Arai W."/>
            <person name="Tsubouchi T."/>
            <person name="Morono Y."/>
            <person name="Uchiyama I."/>
            <person name="Ito T."/>
            <person name="Fujiyama A."/>
            <person name="Inagaki F."/>
            <person name="Takami H."/>
        </authorList>
    </citation>
    <scope>NUCLEOTIDE SEQUENCE</scope>
    <source>
        <strain evidence="1">Expedition CK06-06</strain>
    </source>
</reference>
<evidence type="ECO:0000313" key="1">
    <source>
        <dbReference type="EMBL" id="GAH56062.1"/>
    </source>
</evidence>
<dbReference type="EMBL" id="BARU01025021">
    <property type="protein sequence ID" value="GAH56062.1"/>
    <property type="molecule type" value="Genomic_DNA"/>
</dbReference>
<comment type="caution">
    <text evidence="1">The sequence shown here is derived from an EMBL/GenBank/DDBJ whole genome shotgun (WGS) entry which is preliminary data.</text>
</comment>
<sequence length="83" mass="9187">MIIKKYFKIAILFMIFFLLGSIPISAKIDIGGELTASLINIIDNEGNISAYPQGSLDLELYIPPFDNNQIKSAVYLYTNPTTG</sequence>
<name>X1GFT4_9ZZZZ</name>
<organism evidence="1">
    <name type="scientific">marine sediment metagenome</name>
    <dbReference type="NCBI Taxonomy" id="412755"/>
    <lineage>
        <taxon>unclassified sequences</taxon>
        <taxon>metagenomes</taxon>
        <taxon>ecological metagenomes</taxon>
    </lineage>
</organism>